<dbReference type="OrthoDB" id="6766775at2759"/>
<feature type="coiled-coil region" evidence="2">
    <location>
        <begin position="79"/>
        <end position="182"/>
    </location>
</feature>
<keyword evidence="6" id="KW-1185">Reference proteome</keyword>
<evidence type="ECO:0000256" key="1">
    <source>
        <dbReference type="ARBA" id="ARBA00023054"/>
    </source>
</evidence>
<dbReference type="InterPro" id="IPR049258">
    <property type="entry name" value="ODAD1_CC"/>
</dbReference>
<dbReference type="EMBL" id="CADEBD010000024">
    <property type="protein sequence ID" value="CAB3219922.1"/>
    <property type="molecule type" value="Genomic_DNA"/>
</dbReference>
<dbReference type="PANTHER" id="PTHR21694:SF18">
    <property type="entry name" value="COILED-COIL DOMAIN-CONTAINING PROTEIN 63"/>
    <property type="match status" value="1"/>
</dbReference>
<dbReference type="AlphaFoldDB" id="A0A8S1BB75"/>
<evidence type="ECO:0000256" key="2">
    <source>
        <dbReference type="SAM" id="Coils"/>
    </source>
</evidence>
<reference evidence="6 7" key="1">
    <citation type="submission" date="2020-04" db="EMBL/GenBank/DDBJ databases">
        <authorList>
            <person name="Wallbank WR R."/>
            <person name="Pardo Diaz C."/>
            <person name="Kozak K."/>
            <person name="Martin S."/>
            <person name="Jiggins C."/>
            <person name="Moest M."/>
            <person name="Warren A I."/>
            <person name="Byers J.R.P. K."/>
            <person name="Montejo-Kovacevich G."/>
            <person name="Yen C E."/>
        </authorList>
    </citation>
    <scope>NUCLEOTIDE SEQUENCE [LARGE SCALE GENOMIC DNA]</scope>
</reference>
<dbReference type="EMBL" id="CADEBC010000587">
    <property type="protein sequence ID" value="CAB3256843.1"/>
    <property type="molecule type" value="Genomic_DNA"/>
</dbReference>
<name>A0A8S1BB75_ARCPL</name>
<proteinExistence type="predicted"/>
<evidence type="ECO:0000313" key="7">
    <source>
        <dbReference type="Proteomes" id="UP000494256"/>
    </source>
</evidence>
<dbReference type="Proteomes" id="UP000494256">
    <property type="component" value="Unassembled WGS sequence"/>
</dbReference>
<protein>
    <recommendedName>
        <fullName evidence="3">ODAD1 central coiled coil region domain-containing protein</fullName>
    </recommendedName>
</protein>
<dbReference type="PANTHER" id="PTHR21694">
    <property type="entry name" value="COILED-COIL DOMAIN-CONTAINING PROTEIN 63"/>
    <property type="match status" value="1"/>
</dbReference>
<evidence type="ECO:0000259" key="3">
    <source>
        <dbReference type="Pfam" id="PF21773"/>
    </source>
</evidence>
<accession>A0A8S1BB75</accession>
<sequence length="551" mass="64090">MPTQIDQKVVDPEAELSNAQRMFQKLAPMCSVAKRAAGIPQLAPQEKQMNILKHELKETQLCINLATKGQHAVHDSVVKKNTQKSILDYENLEAELRDEKAQESELDVLNYLAKKLICDLSKTVPTEADELAILEAANNRLRRMENRLDLATKRFCIVNASNRQIREEINRLLVERNDFNVQWNRTIGRLLRGKEYLMDIFEIATVAFAERDECCRKLEALKWRGLFQLNRDISEMQGFEGDLNQLAKLEEFLRTKGSRRLCEADEKEEIRRHEEVMRCEQEIAKYDKLLDDVFAYAGTHKMGIIMTNFDKTEIENFSLFILLCEVLQESMHMRRNLESMRQRILDARDRNEAQTERHERKIVEMTMELNEQQQRTRDKLNQNIAAENTFNKVLKGIDDLVKLIRYDITPLLVLLGNHREVTQWNVSRFLNILECEIKSLIEVVYGAVKPPPPMPKGRKSTTEAPPPATKLVADPHVEVIRPNKIDKLVPYKPCAYCVEDYIMNLVFETPAVLADKEYIESIFHLEDENTKFGIYTLTIPEKRHPLRGKKE</sequence>
<dbReference type="Proteomes" id="UP000494106">
    <property type="component" value="Unassembled WGS sequence"/>
</dbReference>
<feature type="domain" description="ODAD1 central coiled coil region" evidence="3">
    <location>
        <begin position="140"/>
        <end position="416"/>
    </location>
</feature>
<keyword evidence="1 2" id="KW-0175">Coiled coil</keyword>
<evidence type="ECO:0000313" key="5">
    <source>
        <dbReference type="EMBL" id="CAB3256843.1"/>
    </source>
</evidence>
<dbReference type="Pfam" id="PF21773">
    <property type="entry name" value="ODAD1_CC"/>
    <property type="match status" value="1"/>
</dbReference>
<feature type="coiled-coil region" evidence="2">
    <location>
        <begin position="337"/>
        <end position="383"/>
    </location>
</feature>
<evidence type="ECO:0000313" key="4">
    <source>
        <dbReference type="EMBL" id="CAB3219922.1"/>
    </source>
</evidence>
<dbReference type="InterPro" id="IPR051876">
    <property type="entry name" value="ODA-DC/CCD"/>
</dbReference>
<organism evidence="5 6">
    <name type="scientific">Arctia plantaginis</name>
    <name type="common">Wood tiger moth</name>
    <name type="synonym">Phalaena plantaginis</name>
    <dbReference type="NCBI Taxonomy" id="874455"/>
    <lineage>
        <taxon>Eukaryota</taxon>
        <taxon>Metazoa</taxon>
        <taxon>Ecdysozoa</taxon>
        <taxon>Arthropoda</taxon>
        <taxon>Hexapoda</taxon>
        <taxon>Insecta</taxon>
        <taxon>Pterygota</taxon>
        <taxon>Neoptera</taxon>
        <taxon>Endopterygota</taxon>
        <taxon>Lepidoptera</taxon>
        <taxon>Glossata</taxon>
        <taxon>Ditrysia</taxon>
        <taxon>Noctuoidea</taxon>
        <taxon>Erebidae</taxon>
        <taxon>Arctiinae</taxon>
        <taxon>Arctia</taxon>
    </lineage>
</organism>
<evidence type="ECO:0000313" key="6">
    <source>
        <dbReference type="Proteomes" id="UP000494106"/>
    </source>
</evidence>
<gene>
    <name evidence="5" type="ORF">APLA_LOCUS15578</name>
    <name evidence="4" type="ORF">APLA_LOCUS76</name>
</gene>
<comment type="caution">
    <text evidence="5">The sequence shown here is derived from an EMBL/GenBank/DDBJ whole genome shotgun (WGS) entry which is preliminary data.</text>
</comment>